<evidence type="ECO:0000313" key="3">
    <source>
        <dbReference type="Proteomes" id="UP000184304"/>
    </source>
</evidence>
<dbReference type="VEuPathDB" id="FungiDB:ASPTUDRAFT_625722"/>
<protein>
    <submittedName>
        <fullName evidence="2">Uncharacterized protein</fullName>
    </submittedName>
</protein>
<feature type="region of interest" description="Disordered" evidence="1">
    <location>
        <begin position="32"/>
        <end position="53"/>
    </location>
</feature>
<name>A0A1L9N3G0_ASPTC</name>
<sequence>MHRKPVIREANRTHRMSVDQVRRIGKSQLSKKLVETGRRSENRGRGERWEAASSECNREREQVEERGRLLSHLGLSFSFCCGTFWRLTAQPMTAGFSDHPVVPGPRDRRFAFRRDSHLYFLAYYHYYYHGYY</sequence>
<dbReference type="EMBL" id="KV878203">
    <property type="protein sequence ID" value="OJI83836.1"/>
    <property type="molecule type" value="Genomic_DNA"/>
</dbReference>
<gene>
    <name evidence="2" type="ORF">ASPTUDRAFT_625722</name>
</gene>
<keyword evidence="3" id="KW-1185">Reference proteome</keyword>
<reference evidence="3" key="1">
    <citation type="journal article" date="2017" name="Genome Biol.">
        <title>Comparative genomics reveals high biological diversity and specific adaptations in the industrially and medically important fungal genus Aspergillus.</title>
        <authorList>
            <person name="de Vries R.P."/>
            <person name="Riley R."/>
            <person name="Wiebenga A."/>
            <person name="Aguilar-Osorio G."/>
            <person name="Amillis S."/>
            <person name="Uchima C.A."/>
            <person name="Anderluh G."/>
            <person name="Asadollahi M."/>
            <person name="Askin M."/>
            <person name="Barry K."/>
            <person name="Battaglia E."/>
            <person name="Bayram O."/>
            <person name="Benocci T."/>
            <person name="Braus-Stromeyer S.A."/>
            <person name="Caldana C."/>
            <person name="Canovas D."/>
            <person name="Cerqueira G.C."/>
            <person name="Chen F."/>
            <person name="Chen W."/>
            <person name="Choi C."/>
            <person name="Clum A."/>
            <person name="Dos Santos R.A."/>
            <person name="Damasio A.R."/>
            <person name="Diallinas G."/>
            <person name="Emri T."/>
            <person name="Fekete E."/>
            <person name="Flipphi M."/>
            <person name="Freyberg S."/>
            <person name="Gallo A."/>
            <person name="Gournas C."/>
            <person name="Habgood R."/>
            <person name="Hainaut M."/>
            <person name="Harispe M.L."/>
            <person name="Henrissat B."/>
            <person name="Hilden K.S."/>
            <person name="Hope R."/>
            <person name="Hossain A."/>
            <person name="Karabika E."/>
            <person name="Karaffa L."/>
            <person name="Karanyi Z."/>
            <person name="Krasevec N."/>
            <person name="Kuo A."/>
            <person name="Kusch H."/>
            <person name="LaButti K."/>
            <person name="Lagendijk E.L."/>
            <person name="Lapidus A."/>
            <person name="Levasseur A."/>
            <person name="Lindquist E."/>
            <person name="Lipzen A."/>
            <person name="Logrieco A.F."/>
            <person name="MacCabe A."/>
            <person name="Maekelae M.R."/>
            <person name="Malavazi I."/>
            <person name="Melin P."/>
            <person name="Meyer V."/>
            <person name="Mielnichuk N."/>
            <person name="Miskei M."/>
            <person name="Molnar A.P."/>
            <person name="Mule G."/>
            <person name="Ngan C.Y."/>
            <person name="Orejas M."/>
            <person name="Orosz E."/>
            <person name="Ouedraogo J.P."/>
            <person name="Overkamp K.M."/>
            <person name="Park H.-S."/>
            <person name="Perrone G."/>
            <person name="Piumi F."/>
            <person name="Punt P.J."/>
            <person name="Ram A.F."/>
            <person name="Ramon A."/>
            <person name="Rauscher S."/>
            <person name="Record E."/>
            <person name="Riano-Pachon D.M."/>
            <person name="Robert V."/>
            <person name="Roehrig J."/>
            <person name="Ruller R."/>
            <person name="Salamov A."/>
            <person name="Salih N.S."/>
            <person name="Samson R.A."/>
            <person name="Sandor E."/>
            <person name="Sanguinetti M."/>
            <person name="Schuetze T."/>
            <person name="Sepcic K."/>
            <person name="Shelest E."/>
            <person name="Sherlock G."/>
            <person name="Sophianopoulou V."/>
            <person name="Squina F.M."/>
            <person name="Sun H."/>
            <person name="Susca A."/>
            <person name="Todd R.B."/>
            <person name="Tsang A."/>
            <person name="Unkles S.E."/>
            <person name="van de Wiele N."/>
            <person name="van Rossen-Uffink D."/>
            <person name="Oliveira J.V."/>
            <person name="Vesth T.C."/>
            <person name="Visser J."/>
            <person name="Yu J.-H."/>
            <person name="Zhou M."/>
            <person name="Andersen M.R."/>
            <person name="Archer D.B."/>
            <person name="Baker S.E."/>
            <person name="Benoit I."/>
            <person name="Brakhage A.A."/>
            <person name="Braus G.H."/>
            <person name="Fischer R."/>
            <person name="Frisvad J.C."/>
            <person name="Goldman G.H."/>
            <person name="Houbraken J."/>
            <person name="Oakley B."/>
            <person name="Pocsi I."/>
            <person name="Scazzocchio C."/>
            <person name="Seiboth B."/>
            <person name="vanKuyk P.A."/>
            <person name="Wortman J."/>
            <person name="Dyer P.S."/>
            <person name="Grigoriev I.V."/>
        </authorList>
    </citation>
    <scope>NUCLEOTIDE SEQUENCE [LARGE SCALE GENOMIC DNA]</scope>
    <source>
        <strain evidence="3">CBS 134.48</strain>
    </source>
</reference>
<dbReference type="AlphaFoldDB" id="A0A1L9N3G0"/>
<proteinExistence type="predicted"/>
<dbReference type="Proteomes" id="UP000184304">
    <property type="component" value="Unassembled WGS sequence"/>
</dbReference>
<evidence type="ECO:0000256" key="1">
    <source>
        <dbReference type="SAM" id="MobiDB-lite"/>
    </source>
</evidence>
<organism evidence="2 3">
    <name type="scientific">Aspergillus tubingensis (strain CBS 134.48)</name>
    <dbReference type="NCBI Taxonomy" id="767770"/>
    <lineage>
        <taxon>Eukaryota</taxon>
        <taxon>Fungi</taxon>
        <taxon>Dikarya</taxon>
        <taxon>Ascomycota</taxon>
        <taxon>Pezizomycotina</taxon>
        <taxon>Eurotiomycetes</taxon>
        <taxon>Eurotiomycetidae</taxon>
        <taxon>Eurotiales</taxon>
        <taxon>Aspergillaceae</taxon>
        <taxon>Aspergillus</taxon>
        <taxon>Aspergillus subgen. Circumdati</taxon>
    </lineage>
</organism>
<evidence type="ECO:0000313" key="2">
    <source>
        <dbReference type="EMBL" id="OJI83836.1"/>
    </source>
</evidence>
<accession>A0A1L9N3G0</accession>